<keyword evidence="2" id="KW-1185">Reference proteome</keyword>
<gene>
    <name evidence="1" type="primary">Dere\GG27212</name>
    <name evidence="1" type="synonym">GG27212</name>
    <name evidence="1" type="ORF">Dere_GG27212</name>
</gene>
<dbReference type="AlphaFoldDB" id="A0A0Q5WA36"/>
<evidence type="ECO:0000313" key="1">
    <source>
        <dbReference type="EMBL" id="KQS70384.1"/>
    </source>
</evidence>
<proteinExistence type="predicted"/>
<organism evidence="1 2">
    <name type="scientific">Drosophila erecta</name>
    <name type="common">Fruit fly</name>
    <dbReference type="NCBI Taxonomy" id="7220"/>
    <lineage>
        <taxon>Eukaryota</taxon>
        <taxon>Metazoa</taxon>
        <taxon>Ecdysozoa</taxon>
        <taxon>Arthropoda</taxon>
        <taxon>Hexapoda</taxon>
        <taxon>Insecta</taxon>
        <taxon>Pterygota</taxon>
        <taxon>Neoptera</taxon>
        <taxon>Endopterygota</taxon>
        <taxon>Diptera</taxon>
        <taxon>Brachycera</taxon>
        <taxon>Muscomorpha</taxon>
        <taxon>Ephydroidea</taxon>
        <taxon>Drosophilidae</taxon>
        <taxon>Drosophila</taxon>
        <taxon>Sophophora</taxon>
    </lineage>
</organism>
<sequence>MSTTYNYNNCNSPTTQIYSLIFVCLSIRIYSTSTLLPALDFSPHTTIYINHFPPCSSGTVRRQPEQSFHLVCEEEWKDLEEMEDLKSGYRNKI</sequence>
<accession>A0A0Q5WA36</accession>
<name>A0A0Q5WA36_DROER</name>
<dbReference type="EMBL" id="CH954177">
    <property type="protein sequence ID" value="KQS70384.1"/>
    <property type="molecule type" value="Genomic_DNA"/>
</dbReference>
<evidence type="ECO:0000313" key="2">
    <source>
        <dbReference type="Proteomes" id="UP000008711"/>
    </source>
</evidence>
<reference evidence="1 2" key="1">
    <citation type="journal article" date="2007" name="Nature">
        <title>Evolution of genes and genomes on the Drosophila phylogeny.</title>
        <authorList>
            <consortium name="Drosophila 12 Genomes Consortium"/>
            <person name="Clark A.G."/>
            <person name="Eisen M.B."/>
            <person name="Smith D.R."/>
            <person name="Bergman C.M."/>
            <person name="Oliver B."/>
            <person name="Markow T.A."/>
            <person name="Kaufman T.C."/>
            <person name="Kellis M."/>
            <person name="Gelbart W."/>
            <person name="Iyer V.N."/>
            <person name="Pollard D.A."/>
            <person name="Sackton T.B."/>
            <person name="Larracuente A.M."/>
            <person name="Singh N.D."/>
            <person name="Abad J.P."/>
            <person name="Abt D.N."/>
            <person name="Adryan B."/>
            <person name="Aguade M."/>
            <person name="Akashi H."/>
            <person name="Anderson W.W."/>
            <person name="Aquadro C.F."/>
            <person name="Ardell D.H."/>
            <person name="Arguello R."/>
            <person name="Artieri C.G."/>
            <person name="Barbash D.A."/>
            <person name="Barker D."/>
            <person name="Barsanti P."/>
            <person name="Batterham P."/>
            <person name="Batzoglou S."/>
            <person name="Begun D."/>
            <person name="Bhutkar A."/>
            <person name="Blanco E."/>
            <person name="Bosak S.A."/>
            <person name="Bradley R.K."/>
            <person name="Brand A.D."/>
            <person name="Brent M.R."/>
            <person name="Brooks A.N."/>
            <person name="Brown R.H."/>
            <person name="Butlin R.K."/>
            <person name="Caggese C."/>
            <person name="Calvi B.R."/>
            <person name="Bernardo de Carvalho A."/>
            <person name="Caspi A."/>
            <person name="Castrezana S."/>
            <person name="Celniker S.E."/>
            <person name="Chang J.L."/>
            <person name="Chapple C."/>
            <person name="Chatterji S."/>
            <person name="Chinwalla A."/>
            <person name="Civetta A."/>
            <person name="Clifton S.W."/>
            <person name="Comeron J.M."/>
            <person name="Costello J.C."/>
            <person name="Coyne J.A."/>
            <person name="Daub J."/>
            <person name="David R.G."/>
            <person name="Delcher A.L."/>
            <person name="Delehaunty K."/>
            <person name="Do C.B."/>
            <person name="Ebling H."/>
            <person name="Edwards K."/>
            <person name="Eickbush T."/>
            <person name="Evans J.D."/>
            <person name="Filipski A."/>
            <person name="Findeiss S."/>
            <person name="Freyhult E."/>
            <person name="Fulton L."/>
            <person name="Fulton R."/>
            <person name="Garcia A.C."/>
            <person name="Gardiner A."/>
            <person name="Garfield D.A."/>
            <person name="Garvin B.E."/>
            <person name="Gibson G."/>
            <person name="Gilbert D."/>
            <person name="Gnerre S."/>
            <person name="Godfrey J."/>
            <person name="Good R."/>
            <person name="Gotea V."/>
            <person name="Gravely B."/>
            <person name="Greenberg A.J."/>
            <person name="Griffiths-Jones S."/>
            <person name="Gross S."/>
            <person name="Guigo R."/>
            <person name="Gustafson E.A."/>
            <person name="Haerty W."/>
            <person name="Hahn M.W."/>
            <person name="Halligan D.L."/>
            <person name="Halpern A.L."/>
            <person name="Halter G.M."/>
            <person name="Han M.V."/>
            <person name="Heger A."/>
            <person name="Hillier L."/>
            <person name="Hinrichs A.S."/>
            <person name="Holmes I."/>
            <person name="Hoskins R.A."/>
            <person name="Hubisz M.J."/>
            <person name="Hultmark D."/>
            <person name="Huntley M.A."/>
            <person name="Jaffe D.B."/>
            <person name="Jagadeeshan S."/>
            <person name="Jeck W.R."/>
            <person name="Johnson J."/>
            <person name="Jones C.D."/>
            <person name="Jordan W.C."/>
            <person name="Karpen G.H."/>
            <person name="Kataoka E."/>
            <person name="Keightley P.D."/>
            <person name="Kheradpour P."/>
            <person name="Kirkness E.F."/>
            <person name="Koerich L.B."/>
            <person name="Kristiansen K."/>
            <person name="Kudrna D."/>
            <person name="Kulathinal R.J."/>
            <person name="Kumar S."/>
            <person name="Kwok R."/>
            <person name="Lander E."/>
            <person name="Langley C.H."/>
            <person name="Lapoint R."/>
            <person name="Lazzaro B.P."/>
            <person name="Lee S.J."/>
            <person name="Levesque L."/>
            <person name="Li R."/>
            <person name="Lin C.F."/>
            <person name="Lin M.F."/>
            <person name="Lindblad-Toh K."/>
            <person name="Llopart A."/>
            <person name="Long M."/>
            <person name="Low L."/>
            <person name="Lozovsky E."/>
            <person name="Lu J."/>
            <person name="Luo M."/>
            <person name="Machado C.A."/>
            <person name="Makalowski W."/>
            <person name="Marzo M."/>
            <person name="Matsuda M."/>
            <person name="Matzkin L."/>
            <person name="McAllister B."/>
            <person name="McBride C.S."/>
            <person name="McKernan B."/>
            <person name="McKernan K."/>
            <person name="Mendez-Lago M."/>
            <person name="Minx P."/>
            <person name="Mollenhauer M.U."/>
            <person name="Montooth K."/>
            <person name="Mount S.M."/>
            <person name="Mu X."/>
            <person name="Myers E."/>
            <person name="Negre B."/>
            <person name="Newfeld S."/>
            <person name="Nielsen R."/>
            <person name="Noor M.A."/>
            <person name="O'Grady P."/>
            <person name="Pachter L."/>
            <person name="Papaceit M."/>
            <person name="Parisi M.J."/>
            <person name="Parisi M."/>
            <person name="Parts L."/>
            <person name="Pedersen J.S."/>
            <person name="Pesole G."/>
            <person name="Phillippy A.M."/>
            <person name="Ponting C.P."/>
            <person name="Pop M."/>
            <person name="Porcelli D."/>
            <person name="Powell J.R."/>
            <person name="Prohaska S."/>
            <person name="Pruitt K."/>
            <person name="Puig M."/>
            <person name="Quesneville H."/>
            <person name="Ram K.R."/>
            <person name="Rand D."/>
            <person name="Rasmussen M.D."/>
            <person name="Reed L.K."/>
            <person name="Reenan R."/>
            <person name="Reily A."/>
            <person name="Remington K.A."/>
            <person name="Rieger T.T."/>
            <person name="Ritchie M.G."/>
            <person name="Robin C."/>
            <person name="Rogers Y.H."/>
            <person name="Rohde C."/>
            <person name="Rozas J."/>
            <person name="Rubenfield M.J."/>
            <person name="Ruiz A."/>
            <person name="Russo S."/>
            <person name="Salzberg S.L."/>
            <person name="Sanchez-Gracia A."/>
            <person name="Saranga D.J."/>
            <person name="Sato H."/>
            <person name="Schaeffer S.W."/>
            <person name="Schatz M.C."/>
            <person name="Schlenke T."/>
            <person name="Schwartz R."/>
            <person name="Segarra C."/>
            <person name="Singh R.S."/>
            <person name="Sirot L."/>
            <person name="Sirota M."/>
            <person name="Sisneros N.B."/>
            <person name="Smith C.D."/>
            <person name="Smith T.F."/>
            <person name="Spieth J."/>
            <person name="Stage D.E."/>
            <person name="Stark A."/>
            <person name="Stephan W."/>
            <person name="Strausberg R.L."/>
            <person name="Strempel S."/>
            <person name="Sturgill D."/>
            <person name="Sutton G."/>
            <person name="Sutton G.G."/>
            <person name="Tao W."/>
            <person name="Teichmann S."/>
            <person name="Tobari Y.N."/>
            <person name="Tomimura Y."/>
            <person name="Tsolas J.M."/>
            <person name="Valente V.L."/>
            <person name="Venter E."/>
            <person name="Venter J.C."/>
            <person name="Vicario S."/>
            <person name="Vieira F.G."/>
            <person name="Vilella A.J."/>
            <person name="Villasante A."/>
            <person name="Walenz B."/>
            <person name="Wang J."/>
            <person name="Wasserman M."/>
            <person name="Watts T."/>
            <person name="Wilson D."/>
            <person name="Wilson R.K."/>
            <person name="Wing R.A."/>
            <person name="Wolfner M.F."/>
            <person name="Wong A."/>
            <person name="Wong G.K."/>
            <person name="Wu C.I."/>
            <person name="Wu G."/>
            <person name="Yamamoto D."/>
            <person name="Yang H.P."/>
            <person name="Yang S.P."/>
            <person name="Yorke J.A."/>
            <person name="Yoshida K."/>
            <person name="Zdobnov E."/>
            <person name="Zhang P."/>
            <person name="Zhang Y."/>
            <person name="Zimin A.V."/>
            <person name="Baldwin J."/>
            <person name="Abdouelleil A."/>
            <person name="Abdulkadir J."/>
            <person name="Abebe A."/>
            <person name="Abera B."/>
            <person name="Abreu J."/>
            <person name="Acer S.C."/>
            <person name="Aftuck L."/>
            <person name="Alexander A."/>
            <person name="An P."/>
            <person name="Anderson E."/>
            <person name="Anderson S."/>
            <person name="Arachi H."/>
            <person name="Azer M."/>
            <person name="Bachantsang P."/>
            <person name="Barry A."/>
            <person name="Bayul T."/>
            <person name="Berlin A."/>
            <person name="Bessette D."/>
            <person name="Bloom T."/>
            <person name="Blye J."/>
            <person name="Boguslavskiy L."/>
            <person name="Bonnet C."/>
            <person name="Boukhgalter B."/>
            <person name="Bourzgui I."/>
            <person name="Brown A."/>
            <person name="Cahill P."/>
            <person name="Channer S."/>
            <person name="Cheshatsang Y."/>
            <person name="Chuda L."/>
            <person name="Citroen M."/>
            <person name="Collymore A."/>
            <person name="Cooke P."/>
            <person name="Costello M."/>
            <person name="D'Aco K."/>
            <person name="Daza R."/>
            <person name="De Haan G."/>
            <person name="DeGray S."/>
            <person name="DeMaso C."/>
            <person name="Dhargay N."/>
            <person name="Dooley K."/>
            <person name="Dooley E."/>
            <person name="Doricent M."/>
            <person name="Dorje P."/>
            <person name="Dorjee K."/>
            <person name="Dupes A."/>
            <person name="Elong R."/>
            <person name="Falk J."/>
            <person name="Farina A."/>
            <person name="Faro S."/>
            <person name="Ferguson D."/>
            <person name="Fisher S."/>
            <person name="Foley C.D."/>
            <person name="Franke A."/>
            <person name="Friedrich D."/>
            <person name="Gadbois L."/>
            <person name="Gearin G."/>
            <person name="Gearin C.R."/>
            <person name="Giannoukos G."/>
            <person name="Goode T."/>
            <person name="Graham J."/>
            <person name="Grandbois E."/>
            <person name="Grewal S."/>
            <person name="Gyaltsen K."/>
            <person name="Hafez N."/>
            <person name="Hagos B."/>
            <person name="Hall J."/>
            <person name="Henson C."/>
            <person name="Hollinger A."/>
            <person name="Honan T."/>
            <person name="Huard M.D."/>
            <person name="Hughes L."/>
            <person name="Hurhula B."/>
            <person name="Husby M.E."/>
            <person name="Kamat A."/>
            <person name="Kanga B."/>
            <person name="Kashin S."/>
            <person name="Khazanovich D."/>
            <person name="Kisner P."/>
            <person name="Lance K."/>
            <person name="Lara M."/>
            <person name="Lee W."/>
            <person name="Lennon N."/>
            <person name="Letendre F."/>
            <person name="LeVine R."/>
            <person name="Lipovsky A."/>
            <person name="Liu X."/>
            <person name="Liu J."/>
            <person name="Liu S."/>
            <person name="Lokyitsang T."/>
            <person name="Lokyitsang Y."/>
            <person name="Lubonja R."/>
            <person name="Lui A."/>
            <person name="MacDonald P."/>
            <person name="Magnisalis V."/>
            <person name="Maru K."/>
            <person name="Matthews C."/>
            <person name="McCusker W."/>
            <person name="McDonough S."/>
            <person name="Mehta T."/>
            <person name="Meldrim J."/>
            <person name="Meneus L."/>
            <person name="Mihai O."/>
            <person name="Mihalev A."/>
            <person name="Mihova T."/>
            <person name="Mittelman R."/>
            <person name="Mlenga V."/>
            <person name="Montmayeur A."/>
            <person name="Mulrain L."/>
            <person name="Navidi A."/>
            <person name="Naylor J."/>
            <person name="Negash T."/>
            <person name="Nguyen T."/>
            <person name="Nguyen N."/>
            <person name="Nicol R."/>
            <person name="Norbu C."/>
            <person name="Norbu N."/>
            <person name="Novod N."/>
            <person name="O'Neill B."/>
            <person name="Osman S."/>
            <person name="Markiewicz E."/>
            <person name="Oyono O.L."/>
            <person name="Patti C."/>
            <person name="Phunkhang P."/>
            <person name="Pierre F."/>
            <person name="Priest M."/>
            <person name="Raghuraman S."/>
            <person name="Rege F."/>
            <person name="Reyes R."/>
            <person name="Rise C."/>
            <person name="Rogov P."/>
            <person name="Ross K."/>
            <person name="Ryan E."/>
            <person name="Settipalli S."/>
            <person name="Shea T."/>
            <person name="Sherpa N."/>
            <person name="Shi L."/>
            <person name="Shih D."/>
            <person name="Sparrow T."/>
            <person name="Spaulding J."/>
            <person name="Stalker J."/>
            <person name="Stange-Thomann N."/>
            <person name="Stavropoulos S."/>
            <person name="Stone C."/>
            <person name="Strader C."/>
            <person name="Tesfaye S."/>
            <person name="Thomson T."/>
            <person name="Thoulutsang Y."/>
            <person name="Thoulutsang D."/>
            <person name="Topham K."/>
            <person name="Topping I."/>
            <person name="Tsamla T."/>
            <person name="Vassiliev H."/>
            <person name="Vo A."/>
            <person name="Wangchuk T."/>
            <person name="Wangdi T."/>
            <person name="Weiand M."/>
            <person name="Wilkinson J."/>
            <person name="Wilson A."/>
            <person name="Yadav S."/>
            <person name="Young G."/>
            <person name="Yu Q."/>
            <person name="Zembek L."/>
            <person name="Zhong D."/>
            <person name="Zimmer A."/>
            <person name="Zwirko Z."/>
            <person name="Jaffe D.B."/>
            <person name="Alvarez P."/>
            <person name="Brockman W."/>
            <person name="Butler J."/>
            <person name="Chin C."/>
            <person name="Gnerre S."/>
            <person name="Grabherr M."/>
            <person name="Kleber M."/>
            <person name="Mauceli E."/>
            <person name="MacCallum I."/>
        </authorList>
    </citation>
    <scope>NUCLEOTIDE SEQUENCE [LARGE SCALE GENOMIC DNA]</scope>
    <source>
        <strain evidence="1 2">TSC#14021-0224.01</strain>
    </source>
</reference>
<dbReference type="Proteomes" id="UP000008711">
    <property type="component" value="Unassembled WGS sequence"/>
</dbReference>
<protein>
    <submittedName>
        <fullName evidence="1">Uncharacterized protein</fullName>
    </submittedName>
</protein>
<reference evidence="1 2" key="2">
    <citation type="journal article" date="2008" name="Bioinformatics">
        <title>Assembly reconciliation.</title>
        <authorList>
            <person name="Zimin A.V."/>
            <person name="Smith D.R."/>
            <person name="Sutton G."/>
            <person name="Yorke J.A."/>
        </authorList>
    </citation>
    <scope>NUCLEOTIDE SEQUENCE [LARGE SCALE GENOMIC DNA]</scope>
    <source>
        <strain evidence="1 2">TSC#14021-0224.01</strain>
    </source>
</reference>